<evidence type="ECO:0000259" key="4">
    <source>
        <dbReference type="PROSITE" id="PS01124"/>
    </source>
</evidence>
<feature type="domain" description="HTH araC/xylS-type" evidence="4">
    <location>
        <begin position="163"/>
        <end position="260"/>
    </location>
</feature>
<dbReference type="EMBL" id="AP026709">
    <property type="protein sequence ID" value="BDQ38208.1"/>
    <property type="molecule type" value="Genomic_DNA"/>
</dbReference>
<accession>A0ABN6S7Q8</accession>
<keyword evidence="6" id="KW-1185">Reference proteome</keyword>
<dbReference type="Proteomes" id="UP001317742">
    <property type="component" value="Chromosome"/>
</dbReference>
<dbReference type="InterPro" id="IPR050204">
    <property type="entry name" value="AraC_XylS_family_regulators"/>
</dbReference>
<reference evidence="5 6" key="1">
    <citation type="submission" date="2022-08" db="EMBL/GenBank/DDBJ databases">
        <title>Genome Sequence of the sulphate-reducing bacterium, Pseudodesulfovibrio sp. SYK.</title>
        <authorList>
            <person name="Kondo R."/>
            <person name="Kataoka T."/>
        </authorList>
    </citation>
    <scope>NUCLEOTIDE SEQUENCE [LARGE SCALE GENOMIC DNA]</scope>
    <source>
        <strain evidence="5 6">SYK</strain>
    </source>
</reference>
<evidence type="ECO:0000256" key="1">
    <source>
        <dbReference type="ARBA" id="ARBA00023015"/>
    </source>
</evidence>
<dbReference type="SMART" id="SM00342">
    <property type="entry name" value="HTH_ARAC"/>
    <property type="match status" value="1"/>
</dbReference>
<dbReference type="InterPro" id="IPR009057">
    <property type="entry name" value="Homeodomain-like_sf"/>
</dbReference>
<dbReference type="PANTHER" id="PTHR46796:SF2">
    <property type="entry name" value="TRANSCRIPTIONAL REGULATORY PROTEIN"/>
    <property type="match status" value="1"/>
</dbReference>
<keyword evidence="3" id="KW-0804">Transcription</keyword>
<dbReference type="PROSITE" id="PS01124">
    <property type="entry name" value="HTH_ARAC_FAMILY_2"/>
    <property type="match status" value="1"/>
</dbReference>
<sequence>MTGNTTKFIEIPGLDGVSVVRHAGPSPTDARHMHQSLCIGVVLSGKRRLKIKNAWYTVLAGQSLIIPPEVSHACPDAGECEYCMVSISLCSLEAVGFDSAALRGIKPVSDDPACFGAIIGLADMAETPASQLERQGAFLRLLELLCTNVCLEQVCLSESDRIVRVRRELEERCVEDVPLKRLAWLAGCSPCRLNRDFALVVGMPPHEYQAMQRVRRVKTSIRSGKSLADSAVEAGFSDQSHMTRCFKKIMGMTPGKFSQGLPSSRLD</sequence>
<proteinExistence type="predicted"/>
<dbReference type="Pfam" id="PF12833">
    <property type="entry name" value="HTH_18"/>
    <property type="match status" value="1"/>
</dbReference>
<dbReference type="Gene3D" id="2.60.120.10">
    <property type="entry name" value="Jelly Rolls"/>
    <property type="match status" value="1"/>
</dbReference>
<evidence type="ECO:0000256" key="2">
    <source>
        <dbReference type="ARBA" id="ARBA00023125"/>
    </source>
</evidence>
<dbReference type="InterPro" id="IPR037923">
    <property type="entry name" value="HTH-like"/>
</dbReference>
<keyword evidence="1" id="KW-0805">Transcription regulation</keyword>
<dbReference type="SUPFAM" id="SSF46689">
    <property type="entry name" value="Homeodomain-like"/>
    <property type="match status" value="2"/>
</dbReference>
<evidence type="ECO:0000313" key="5">
    <source>
        <dbReference type="EMBL" id="BDQ38208.1"/>
    </source>
</evidence>
<dbReference type="Gene3D" id="1.10.10.60">
    <property type="entry name" value="Homeodomain-like"/>
    <property type="match status" value="2"/>
</dbReference>
<evidence type="ECO:0000313" key="6">
    <source>
        <dbReference type="Proteomes" id="UP001317742"/>
    </source>
</evidence>
<dbReference type="RefSeq" id="WP_281760712.1">
    <property type="nucleotide sequence ID" value="NZ_AP026709.1"/>
</dbReference>
<protein>
    <submittedName>
        <fullName evidence="5">Transcriptional regulator</fullName>
    </submittedName>
</protein>
<dbReference type="Pfam" id="PF02311">
    <property type="entry name" value="AraC_binding"/>
    <property type="match status" value="1"/>
</dbReference>
<gene>
    <name evidence="5" type="ORF">SYK_25680</name>
</gene>
<dbReference type="InterPro" id="IPR014710">
    <property type="entry name" value="RmlC-like_jellyroll"/>
</dbReference>
<dbReference type="PANTHER" id="PTHR46796">
    <property type="entry name" value="HTH-TYPE TRANSCRIPTIONAL ACTIVATOR RHAS-RELATED"/>
    <property type="match status" value="1"/>
</dbReference>
<keyword evidence="2" id="KW-0238">DNA-binding</keyword>
<name>A0ABN6S7Q8_9BACT</name>
<dbReference type="SUPFAM" id="SSF51215">
    <property type="entry name" value="Regulatory protein AraC"/>
    <property type="match status" value="1"/>
</dbReference>
<evidence type="ECO:0000256" key="3">
    <source>
        <dbReference type="ARBA" id="ARBA00023163"/>
    </source>
</evidence>
<organism evidence="5 6">
    <name type="scientific">Pseudodesulfovibrio nedwellii</name>
    <dbReference type="NCBI Taxonomy" id="2973072"/>
    <lineage>
        <taxon>Bacteria</taxon>
        <taxon>Pseudomonadati</taxon>
        <taxon>Thermodesulfobacteriota</taxon>
        <taxon>Desulfovibrionia</taxon>
        <taxon>Desulfovibrionales</taxon>
        <taxon>Desulfovibrionaceae</taxon>
    </lineage>
</organism>
<dbReference type="InterPro" id="IPR018060">
    <property type="entry name" value="HTH_AraC"/>
</dbReference>
<dbReference type="InterPro" id="IPR003313">
    <property type="entry name" value="AraC-bd"/>
</dbReference>